<dbReference type="PANTHER" id="PTHR11820:SF7">
    <property type="entry name" value="ACYLPYRUVASE FAHD1, MITOCHONDRIAL"/>
    <property type="match status" value="1"/>
</dbReference>
<dbReference type="SUPFAM" id="SSF56529">
    <property type="entry name" value="FAH"/>
    <property type="match status" value="1"/>
</dbReference>
<comment type="caution">
    <text evidence="3">The sequence shown here is derived from an EMBL/GenBank/DDBJ whole genome shotgun (WGS) entry which is preliminary data.</text>
</comment>
<feature type="domain" description="Fumarylacetoacetase-like C-terminal" evidence="2">
    <location>
        <begin position="15"/>
        <end position="182"/>
    </location>
</feature>
<evidence type="ECO:0000259" key="2">
    <source>
        <dbReference type="Pfam" id="PF01557"/>
    </source>
</evidence>
<reference evidence="3 4" key="1">
    <citation type="submission" date="2023-03" db="EMBL/GenBank/DDBJ databases">
        <title>Draft genome sequence of Thalassotalea eurytherma JCM 18482T.</title>
        <authorList>
            <person name="Sawabe T."/>
        </authorList>
    </citation>
    <scope>NUCLEOTIDE SEQUENCE [LARGE SCALE GENOMIC DNA]</scope>
    <source>
        <strain evidence="3 4">JCM 18482</strain>
    </source>
</reference>
<evidence type="ECO:0000313" key="3">
    <source>
        <dbReference type="EMBL" id="GLX83334.1"/>
    </source>
</evidence>
<dbReference type="InterPro" id="IPR036663">
    <property type="entry name" value="Fumarylacetoacetase_C_sf"/>
</dbReference>
<gene>
    <name evidence="3" type="ORF">theurythT_27860</name>
</gene>
<organism evidence="3 4">
    <name type="scientific">Thalassotalea eurytherma</name>
    <dbReference type="NCBI Taxonomy" id="1144278"/>
    <lineage>
        <taxon>Bacteria</taxon>
        <taxon>Pseudomonadati</taxon>
        <taxon>Pseudomonadota</taxon>
        <taxon>Gammaproteobacteria</taxon>
        <taxon>Alteromonadales</taxon>
        <taxon>Colwelliaceae</taxon>
        <taxon>Thalassotalea</taxon>
    </lineage>
</organism>
<evidence type="ECO:0000256" key="1">
    <source>
        <dbReference type="ARBA" id="ARBA00022723"/>
    </source>
</evidence>
<keyword evidence="4" id="KW-1185">Reference proteome</keyword>
<keyword evidence="1" id="KW-0479">Metal-binding</keyword>
<protein>
    <submittedName>
        <fullName evidence="3">2-keto-4-pentenoate hydratase</fullName>
    </submittedName>
</protein>
<accession>A0ABQ6H756</accession>
<dbReference type="Pfam" id="PF01557">
    <property type="entry name" value="FAA_hydrolase"/>
    <property type="match status" value="1"/>
</dbReference>
<dbReference type="Gene3D" id="3.90.850.10">
    <property type="entry name" value="Fumarylacetoacetase-like, C-terminal domain"/>
    <property type="match status" value="1"/>
</dbReference>
<dbReference type="PANTHER" id="PTHR11820">
    <property type="entry name" value="ACYLPYRUVASE"/>
    <property type="match status" value="1"/>
</dbReference>
<name>A0ABQ6H756_9GAMM</name>
<dbReference type="RefSeq" id="WP_284208756.1">
    <property type="nucleotide sequence ID" value="NZ_BSSU01000014.1"/>
</dbReference>
<proteinExistence type="predicted"/>
<evidence type="ECO:0000313" key="4">
    <source>
        <dbReference type="Proteomes" id="UP001157133"/>
    </source>
</evidence>
<dbReference type="InterPro" id="IPR011234">
    <property type="entry name" value="Fumarylacetoacetase-like_C"/>
</dbReference>
<sequence length="206" mass="23018">MRSVNYQSTQITPSKIICVGRNYLAHIKELGNQVPEEMVIFLKPNSAISENLFVQHQGEPLHYEAELAYLYQKGSFVAVALGLDLTKRGLQSTLKKHGLPWERAKAFDCSALFSDFVSIEESDEELTLSLTINGEQIQYASNQLMMHKPSDILRSVQTWLTLADGDIVMTGTPQGVGAVKGNHSFCGQVIRKHSVIVEKIWHSEES</sequence>
<dbReference type="EMBL" id="BSSU01000014">
    <property type="protein sequence ID" value="GLX83334.1"/>
    <property type="molecule type" value="Genomic_DNA"/>
</dbReference>
<dbReference type="Proteomes" id="UP001157133">
    <property type="component" value="Unassembled WGS sequence"/>
</dbReference>